<evidence type="ECO:0000256" key="1">
    <source>
        <dbReference type="ARBA" id="ARBA00001946"/>
    </source>
</evidence>
<proteinExistence type="predicted"/>
<evidence type="ECO:0000256" key="2">
    <source>
        <dbReference type="ARBA" id="ARBA00022723"/>
    </source>
</evidence>
<dbReference type="PANTHER" id="PTHR31609:SF1">
    <property type="entry name" value="CARBOHYDRATE DEACETYLASE"/>
    <property type="match status" value="1"/>
</dbReference>
<evidence type="ECO:0000256" key="6">
    <source>
        <dbReference type="SAM" id="Phobius"/>
    </source>
</evidence>
<dbReference type="GO" id="GO:0019213">
    <property type="term" value="F:deacetylase activity"/>
    <property type="evidence" value="ECO:0007669"/>
    <property type="project" value="TreeGrafter"/>
</dbReference>
<dbReference type="GO" id="GO:0046872">
    <property type="term" value="F:metal ion binding"/>
    <property type="evidence" value="ECO:0007669"/>
    <property type="project" value="UniProtKB-KW"/>
</dbReference>
<keyword evidence="8" id="KW-1185">Reference proteome</keyword>
<evidence type="ECO:0000256" key="3">
    <source>
        <dbReference type="ARBA" id="ARBA00022801"/>
    </source>
</evidence>
<accession>A0A6I4VZZ0</accession>
<dbReference type="EMBL" id="WUUL01000013">
    <property type="protein sequence ID" value="MXQ55286.1"/>
    <property type="molecule type" value="Genomic_DNA"/>
</dbReference>
<keyword evidence="6" id="KW-0812">Transmembrane</keyword>
<dbReference type="Pfam" id="PF04794">
    <property type="entry name" value="YdjC"/>
    <property type="match status" value="1"/>
</dbReference>
<protein>
    <submittedName>
        <fullName evidence="7">ChbG/HpnK family deacetylase</fullName>
    </submittedName>
</protein>
<dbReference type="InterPro" id="IPR006879">
    <property type="entry name" value="YdjC-like"/>
</dbReference>
<feature type="transmembrane region" description="Helical" evidence="6">
    <location>
        <begin position="20"/>
        <end position="39"/>
    </location>
</feature>
<keyword evidence="5" id="KW-0119">Carbohydrate metabolism</keyword>
<dbReference type="AlphaFoldDB" id="A0A6I4VZZ0"/>
<comment type="cofactor">
    <cofactor evidence="1">
        <name>Mg(2+)</name>
        <dbReference type="ChEBI" id="CHEBI:18420"/>
    </cofactor>
</comment>
<evidence type="ECO:0000313" key="8">
    <source>
        <dbReference type="Proteomes" id="UP000430692"/>
    </source>
</evidence>
<dbReference type="GO" id="GO:0005975">
    <property type="term" value="P:carbohydrate metabolic process"/>
    <property type="evidence" value="ECO:0007669"/>
    <property type="project" value="InterPro"/>
</dbReference>
<dbReference type="SUPFAM" id="SSF88713">
    <property type="entry name" value="Glycoside hydrolase/deacetylase"/>
    <property type="match status" value="1"/>
</dbReference>
<reference evidence="7 8" key="1">
    <citation type="submission" date="2019-12" db="EMBL/GenBank/DDBJ databases">
        <title>Whole-genome analyses of novel actinobacteria.</title>
        <authorList>
            <person name="Sahin N."/>
            <person name="Saygin H."/>
        </authorList>
    </citation>
    <scope>NUCLEOTIDE SEQUENCE [LARGE SCALE GENOMIC DNA]</scope>
    <source>
        <strain evidence="7 8">KC615</strain>
    </source>
</reference>
<dbReference type="Proteomes" id="UP000430692">
    <property type="component" value="Unassembled WGS sequence"/>
</dbReference>
<keyword evidence="3" id="KW-0378">Hydrolase</keyword>
<keyword evidence="6" id="KW-0472">Membrane</keyword>
<comment type="caution">
    <text evidence="7">The sequence shown here is derived from an EMBL/GenBank/DDBJ whole genome shotgun (WGS) entry which is preliminary data.</text>
</comment>
<sequence>MKKLVINADDFGLDWDRDLGILLGVLLGVISSVSVIVTFKQSHNRLQLFVRWIRKFRPQVSIGLHLNLTDEPLNSCELGNIIRQSLNSEVHPKVSFWKSALKALMNMQAISSEIASQIDVFHRVFGSKPAHLDGHNHCHIAHPIIFDEVKNQAHLHGICHIRFPNESLTKDHKDLYQWMEIIRNNTKPELLAESMRENLFSDLFLYDYSCSQLSPIPSKTFIGSVYGHIRSFSFLKQNINQAFQTSNLLELMVHPGLQFPISHTTWFSNFDRVHELWNLLRLRSYIRKQNIQIVNHDEESI</sequence>
<evidence type="ECO:0000256" key="4">
    <source>
        <dbReference type="ARBA" id="ARBA00022842"/>
    </source>
</evidence>
<dbReference type="GO" id="GO:0016787">
    <property type="term" value="F:hydrolase activity"/>
    <property type="evidence" value="ECO:0007669"/>
    <property type="project" value="UniProtKB-KW"/>
</dbReference>
<keyword evidence="2" id="KW-0479">Metal-binding</keyword>
<dbReference type="Gene3D" id="3.20.20.370">
    <property type="entry name" value="Glycoside hydrolase/deacetylase"/>
    <property type="match status" value="1"/>
</dbReference>
<keyword evidence="6" id="KW-1133">Transmembrane helix</keyword>
<keyword evidence="4" id="KW-0460">Magnesium</keyword>
<name>A0A6I4VZZ0_9BACL</name>
<gene>
    <name evidence="7" type="ORF">GSM42_16505</name>
</gene>
<dbReference type="InterPro" id="IPR011330">
    <property type="entry name" value="Glyco_hydro/deAcase_b/a-brl"/>
</dbReference>
<evidence type="ECO:0000256" key="5">
    <source>
        <dbReference type="ARBA" id="ARBA00023277"/>
    </source>
</evidence>
<evidence type="ECO:0000313" key="7">
    <source>
        <dbReference type="EMBL" id="MXQ55286.1"/>
    </source>
</evidence>
<organism evidence="7 8">
    <name type="scientific">Shimazuella alba</name>
    <dbReference type="NCBI Taxonomy" id="2690964"/>
    <lineage>
        <taxon>Bacteria</taxon>
        <taxon>Bacillati</taxon>
        <taxon>Bacillota</taxon>
        <taxon>Bacilli</taxon>
        <taxon>Bacillales</taxon>
        <taxon>Thermoactinomycetaceae</taxon>
        <taxon>Shimazuella</taxon>
    </lineage>
</organism>
<dbReference type="RefSeq" id="WP_160802638.1">
    <property type="nucleotide sequence ID" value="NZ_WUUL01000013.1"/>
</dbReference>
<dbReference type="PANTHER" id="PTHR31609">
    <property type="entry name" value="YDJC DEACETYLASE FAMILY MEMBER"/>
    <property type="match status" value="1"/>
</dbReference>